<comment type="subcellular location">
    <subcellularLocation>
        <location evidence="7">Cell membrane</location>
    </subcellularLocation>
    <subcellularLocation>
        <location evidence="7">Bacterial flagellum basal body</location>
    </subcellularLocation>
</comment>
<feature type="transmembrane region" description="Helical" evidence="7">
    <location>
        <begin position="35"/>
        <end position="58"/>
    </location>
</feature>
<evidence type="ECO:0000256" key="6">
    <source>
        <dbReference type="ARBA" id="ARBA00037937"/>
    </source>
</evidence>
<keyword evidence="9" id="KW-0969">Cilium</keyword>
<keyword evidence="5 7" id="KW-0975">Bacterial flagellum</keyword>
<keyword evidence="1 7" id="KW-1003">Cell membrane</keyword>
<evidence type="ECO:0000256" key="4">
    <source>
        <dbReference type="ARBA" id="ARBA00023136"/>
    </source>
</evidence>
<feature type="chain" id="PRO_5009109850" description="Flagellar protein" evidence="8">
    <location>
        <begin position="20"/>
        <end position="141"/>
    </location>
</feature>
<dbReference type="GO" id="GO:0009425">
    <property type="term" value="C:bacterial-type flagellum basal body"/>
    <property type="evidence" value="ECO:0007669"/>
    <property type="project" value="UniProtKB-SubCell"/>
</dbReference>
<dbReference type="NCBIfam" id="TIGR03500">
    <property type="entry name" value="FliO_TIGR"/>
    <property type="match status" value="1"/>
</dbReference>
<dbReference type="PANTHER" id="PTHR38766">
    <property type="entry name" value="FLAGELLAR PROTEIN FLIO"/>
    <property type="match status" value="1"/>
</dbReference>
<comment type="similarity">
    <text evidence="6 7">Belongs to the FliO/MopB family.</text>
</comment>
<dbReference type="PANTHER" id="PTHR38766:SF1">
    <property type="entry name" value="FLAGELLAR PROTEIN FLIO"/>
    <property type="match status" value="1"/>
</dbReference>
<reference evidence="9 10" key="1">
    <citation type="submission" date="2016-09" db="EMBL/GenBank/DDBJ databases">
        <title>Acidihalobacter prosperus V6 (DSM14174).</title>
        <authorList>
            <person name="Khaleque H.N."/>
            <person name="Ramsay J.P."/>
            <person name="Murphy R.J.T."/>
            <person name="Kaksonen A.H."/>
            <person name="Boxall N.J."/>
            <person name="Watkin E.L.J."/>
        </authorList>
    </citation>
    <scope>NUCLEOTIDE SEQUENCE [LARGE SCALE GENOMIC DNA]</scope>
    <source>
        <strain evidence="9 10">V6</strain>
    </source>
</reference>
<dbReference type="Proteomes" id="UP000095342">
    <property type="component" value="Chromosome"/>
</dbReference>
<evidence type="ECO:0000256" key="8">
    <source>
        <dbReference type="SAM" id="SignalP"/>
    </source>
</evidence>
<keyword evidence="9" id="KW-0966">Cell projection</keyword>
<keyword evidence="3 7" id="KW-1133">Transmembrane helix</keyword>
<keyword evidence="2 7" id="KW-0812">Transmembrane</keyword>
<dbReference type="Pfam" id="PF04347">
    <property type="entry name" value="FliO"/>
    <property type="match status" value="1"/>
</dbReference>
<gene>
    <name evidence="9" type="ORF">BJI67_05780</name>
</gene>
<protein>
    <recommendedName>
        <fullName evidence="7">Flagellar protein</fullName>
    </recommendedName>
</protein>
<evidence type="ECO:0000256" key="1">
    <source>
        <dbReference type="ARBA" id="ARBA00022475"/>
    </source>
</evidence>
<dbReference type="GO" id="GO:0005886">
    <property type="term" value="C:plasma membrane"/>
    <property type="evidence" value="ECO:0007669"/>
    <property type="project" value="UniProtKB-SubCell"/>
</dbReference>
<dbReference type="EMBL" id="CP017448">
    <property type="protein sequence ID" value="AOV18461.1"/>
    <property type="molecule type" value="Genomic_DNA"/>
</dbReference>
<evidence type="ECO:0000313" key="9">
    <source>
        <dbReference type="EMBL" id="AOV18461.1"/>
    </source>
</evidence>
<evidence type="ECO:0000256" key="5">
    <source>
        <dbReference type="ARBA" id="ARBA00023143"/>
    </source>
</evidence>
<evidence type="ECO:0000256" key="7">
    <source>
        <dbReference type="RuleBase" id="RU362064"/>
    </source>
</evidence>
<organism evidence="9 10">
    <name type="scientific">Acidihalobacter aeolianus</name>
    <dbReference type="NCBI Taxonomy" id="2792603"/>
    <lineage>
        <taxon>Bacteria</taxon>
        <taxon>Pseudomonadati</taxon>
        <taxon>Pseudomonadota</taxon>
        <taxon>Gammaproteobacteria</taxon>
        <taxon>Chromatiales</taxon>
        <taxon>Ectothiorhodospiraceae</taxon>
        <taxon>Acidihalobacter</taxon>
    </lineage>
</organism>
<name>A0A1D8KBX0_9GAMM</name>
<dbReference type="KEGG" id="aaeo:BJI67_05780"/>
<sequence length="141" mass="14546">MRPSMVAAGLALMPVAASAAEGTAAAPVIPGVGAGYFVQVFLGLAVVVVGIFALLWLLKRMNRFQGGVQGRLRVIAAVPLGTRERAVVLQVGEEQVLLGVAPGRVSRLHVLNRPLEPAVSEATGENFKARLAAALGGRGKS</sequence>
<evidence type="ECO:0000256" key="3">
    <source>
        <dbReference type="ARBA" id="ARBA00022989"/>
    </source>
</evidence>
<proteinExistence type="inferred from homology"/>
<dbReference type="AlphaFoldDB" id="A0A1D8KBX0"/>
<evidence type="ECO:0000256" key="2">
    <source>
        <dbReference type="ARBA" id="ARBA00022692"/>
    </source>
</evidence>
<keyword evidence="8" id="KW-0732">Signal</keyword>
<dbReference type="InterPro" id="IPR052205">
    <property type="entry name" value="FliO/MopB"/>
</dbReference>
<keyword evidence="10" id="KW-1185">Reference proteome</keyword>
<keyword evidence="9" id="KW-0282">Flagellum</keyword>
<evidence type="ECO:0000313" key="10">
    <source>
        <dbReference type="Proteomes" id="UP000095342"/>
    </source>
</evidence>
<keyword evidence="4 7" id="KW-0472">Membrane</keyword>
<accession>A0A1D8KBX0</accession>
<feature type="signal peptide" evidence="8">
    <location>
        <begin position="1"/>
        <end position="19"/>
    </location>
</feature>
<dbReference type="GO" id="GO:0044781">
    <property type="term" value="P:bacterial-type flagellum organization"/>
    <property type="evidence" value="ECO:0007669"/>
    <property type="project" value="UniProtKB-UniRule"/>
</dbReference>
<dbReference type="InterPro" id="IPR022781">
    <property type="entry name" value="Flagellar_biosynth_FliO"/>
</dbReference>